<evidence type="ECO:0000313" key="2">
    <source>
        <dbReference type="Proteomes" id="UP000649617"/>
    </source>
</evidence>
<organism evidence="1 2">
    <name type="scientific">Symbiodinium pilosum</name>
    <name type="common">Dinoflagellate</name>
    <dbReference type="NCBI Taxonomy" id="2952"/>
    <lineage>
        <taxon>Eukaryota</taxon>
        <taxon>Sar</taxon>
        <taxon>Alveolata</taxon>
        <taxon>Dinophyceae</taxon>
        <taxon>Suessiales</taxon>
        <taxon>Symbiodiniaceae</taxon>
        <taxon>Symbiodinium</taxon>
    </lineage>
</organism>
<keyword evidence="2" id="KW-1185">Reference proteome</keyword>
<protein>
    <submittedName>
        <fullName evidence="1">Uncharacterized protein</fullName>
    </submittedName>
</protein>
<dbReference type="EMBL" id="CAJNIZ010042737">
    <property type="protein sequence ID" value="CAE7634707.1"/>
    <property type="molecule type" value="Genomic_DNA"/>
</dbReference>
<accession>A0A812VRM4</accession>
<evidence type="ECO:0000313" key="1">
    <source>
        <dbReference type="EMBL" id="CAE7634707.1"/>
    </source>
</evidence>
<gene>
    <name evidence="1" type="ORF">SPIL2461_LOCUS16699</name>
</gene>
<proteinExistence type="predicted"/>
<dbReference type="AlphaFoldDB" id="A0A812VRM4"/>
<sequence length="200" mass="22759">MFGYHNLFQFRDTELLINGNACWSQLCFIFVPFWDHGAYLWTSVFNTLSHHYYEDYREMHWKLGGRMLQLQGRVRQLLAYLEWGRHLKCTMGRLLASAGCTPGRLLPAVPGIGFSLAGNLQYPAKDYASAWQGGGSIEKHWHGRHHWATDKHFGYGTYDCIANLGSGGDPDKREAALLGFLEEYQKLVEGTVKVASILRS</sequence>
<dbReference type="Proteomes" id="UP000649617">
    <property type="component" value="Unassembled WGS sequence"/>
</dbReference>
<reference evidence="1" key="1">
    <citation type="submission" date="2021-02" db="EMBL/GenBank/DDBJ databases">
        <authorList>
            <person name="Dougan E. K."/>
            <person name="Rhodes N."/>
            <person name="Thang M."/>
            <person name="Chan C."/>
        </authorList>
    </citation>
    <scope>NUCLEOTIDE SEQUENCE</scope>
</reference>
<comment type="caution">
    <text evidence="1">The sequence shown here is derived from an EMBL/GenBank/DDBJ whole genome shotgun (WGS) entry which is preliminary data.</text>
</comment>
<dbReference type="OrthoDB" id="10307729at2759"/>
<name>A0A812VRM4_SYMPI</name>